<evidence type="ECO:0000256" key="1">
    <source>
        <dbReference type="SAM" id="MobiDB-lite"/>
    </source>
</evidence>
<feature type="transmembrane region" description="Helical" evidence="2">
    <location>
        <begin position="12"/>
        <end position="33"/>
    </location>
</feature>
<keyword evidence="2" id="KW-0472">Membrane</keyword>
<gene>
    <name evidence="3 5" type="ORF">P152DRAFT_461474</name>
</gene>
<reference evidence="3 5" key="1">
    <citation type="submission" date="2020-01" db="EMBL/GenBank/DDBJ databases">
        <authorList>
            <consortium name="DOE Joint Genome Institute"/>
            <person name="Haridas S."/>
            <person name="Albert R."/>
            <person name="Binder M."/>
            <person name="Bloem J."/>
            <person name="Labutti K."/>
            <person name="Salamov A."/>
            <person name="Andreopoulos B."/>
            <person name="Baker S.E."/>
            <person name="Barry K."/>
            <person name="Bills G."/>
            <person name="Bluhm B.H."/>
            <person name="Cannon C."/>
            <person name="Castanera R."/>
            <person name="Culley D.E."/>
            <person name="Daum C."/>
            <person name="Ezra D."/>
            <person name="Gonzalez J.B."/>
            <person name="Henrissat B."/>
            <person name="Kuo A."/>
            <person name="Liang C."/>
            <person name="Lipzen A."/>
            <person name="Lutzoni F."/>
            <person name="Magnuson J."/>
            <person name="Mondo S."/>
            <person name="Nolan M."/>
            <person name="Ohm R."/>
            <person name="Pangilinan J."/>
            <person name="Park H.-J."/>
            <person name="Ramirez L."/>
            <person name="Alfaro M."/>
            <person name="Sun H."/>
            <person name="Tritt A."/>
            <person name="Yoshinaga Y."/>
            <person name="Zwiers L.-H."/>
            <person name="Turgeon B.G."/>
            <person name="Goodwin S.B."/>
            <person name="Spatafora J.W."/>
            <person name="Crous P.W."/>
            <person name="Grigoriev I.V."/>
        </authorList>
    </citation>
    <scope>NUCLEOTIDE SEQUENCE</scope>
    <source>
        <strain evidence="3 5">CBS 781.70</strain>
    </source>
</reference>
<evidence type="ECO:0000313" key="3">
    <source>
        <dbReference type="EMBL" id="KAF1809525.1"/>
    </source>
</evidence>
<keyword evidence="2" id="KW-1133">Transmembrane helix</keyword>
<sequence length="332" mass="36310">MSSQRQEMKISAAAVIAICITTAIMFCVLLAGIDKLFRPHDDDDESPLRRPEKVQLDYMAQIKEKNNQAAYRNFMCDLAEDADPSLLNARYFQEWGERNRMFRPFRAERDWQPPRSWDVRGSTVAPMSYWSVRVVRLQFGKGKGRASRATWGTWTTGSAHMSGTPRTSGVPEMPEEVPSDATPSRPGTPTPGIPGAKTPVKSEVSSSGTPAASGIPILDNNSIGESSSTSRSTDVASISTGSSEGGTFLLKRALIPRSVQLAYGMVPGPVVIRPRDSMLGLIESGRRSGLGTHATIDDESEVEAYFDHGKVTADDIEIKQRARELELFGTTL</sequence>
<dbReference type="Proteomes" id="UP000504638">
    <property type="component" value="Unplaced"/>
</dbReference>
<evidence type="ECO:0000256" key="2">
    <source>
        <dbReference type="SAM" id="Phobius"/>
    </source>
</evidence>
<evidence type="ECO:0000313" key="5">
    <source>
        <dbReference type="RefSeq" id="XP_033531156.1"/>
    </source>
</evidence>
<organism evidence="3">
    <name type="scientific">Eremomyces bilateralis CBS 781.70</name>
    <dbReference type="NCBI Taxonomy" id="1392243"/>
    <lineage>
        <taxon>Eukaryota</taxon>
        <taxon>Fungi</taxon>
        <taxon>Dikarya</taxon>
        <taxon>Ascomycota</taxon>
        <taxon>Pezizomycotina</taxon>
        <taxon>Dothideomycetes</taxon>
        <taxon>Dothideomycetes incertae sedis</taxon>
        <taxon>Eremomycetales</taxon>
        <taxon>Eremomycetaceae</taxon>
        <taxon>Eremomyces</taxon>
    </lineage>
</organism>
<keyword evidence="4" id="KW-1185">Reference proteome</keyword>
<dbReference type="RefSeq" id="XP_033531156.1">
    <property type="nucleotide sequence ID" value="XM_033680134.1"/>
</dbReference>
<feature type="compositionally biased region" description="Low complexity" evidence="1">
    <location>
        <begin position="222"/>
        <end position="239"/>
    </location>
</feature>
<dbReference type="AlphaFoldDB" id="A0A6G1FUF7"/>
<reference evidence="5" key="3">
    <citation type="submission" date="2025-04" db="UniProtKB">
        <authorList>
            <consortium name="RefSeq"/>
        </authorList>
    </citation>
    <scope>IDENTIFICATION</scope>
    <source>
        <strain evidence="5">CBS 781.70</strain>
    </source>
</reference>
<evidence type="ECO:0000313" key="4">
    <source>
        <dbReference type="Proteomes" id="UP000504638"/>
    </source>
</evidence>
<accession>A0A6G1FUF7</accession>
<feature type="compositionally biased region" description="Polar residues" evidence="1">
    <location>
        <begin position="152"/>
        <end position="167"/>
    </location>
</feature>
<dbReference type="GeneID" id="54420704"/>
<name>A0A6G1FUF7_9PEZI</name>
<reference evidence="5" key="2">
    <citation type="submission" date="2020-04" db="EMBL/GenBank/DDBJ databases">
        <authorList>
            <consortium name="NCBI Genome Project"/>
        </authorList>
    </citation>
    <scope>NUCLEOTIDE SEQUENCE</scope>
    <source>
        <strain evidence="5">CBS 781.70</strain>
    </source>
</reference>
<feature type="region of interest" description="Disordered" evidence="1">
    <location>
        <begin position="152"/>
        <end position="243"/>
    </location>
</feature>
<keyword evidence="2" id="KW-0812">Transmembrane</keyword>
<dbReference type="EMBL" id="ML975172">
    <property type="protein sequence ID" value="KAF1809525.1"/>
    <property type="molecule type" value="Genomic_DNA"/>
</dbReference>
<proteinExistence type="predicted"/>
<protein>
    <submittedName>
        <fullName evidence="3 5">Uncharacterized protein</fullName>
    </submittedName>
</protein>